<dbReference type="Pfam" id="PF05380">
    <property type="entry name" value="Peptidase_A17"/>
    <property type="match status" value="1"/>
</dbReference>
<dbReference type="GO" id="GO:0003676">
    <property type="term" value="F:nucleic acid binding"/>
    <property type="evidence" value="ECO:0007669"/>
    <property type="project" value="InterPro"/>
</dbReference>
<sequence length="1053" mass="121848">MSDSEEPSDEEQRLMKEIDKEIDKVKYFMEEIEELIEIQDYSEMEIVNKRAVKIIAKLSDLISQTEELKIEQGMSPRTEQRLEDERRLYVLREKQQEHERKLWKEKLEAELLVAEKKLEMEKTAVSSTTKLPKLKITHFKGTAGDWIRFENMFLTQVDAKSISDEEKFKYLLESVSPKVTDRIANLKPGTIGYKTAWDRLKKEYGQTKLVTHAHMEEIINLLPVKGSNYFKVQEFYEKLSRNYDALQTLEEGQQLQGFVMTTLNKLPQVKPDLVRGDEKWEEWSMEDLIDALQKWLRRNHVEGSKYEKHLFSQKQGDKPKPYCLFCRKQEHWSEDCTLVTALADRKKFFVDHNLCFNCGRQNHRADQCRRRGCAKCKHKHHRSICDRPDRESSNPDGVSLTVYSNYAEEKVLPAIIPVSIGDKIRTERVFKGHPGEPLAEETTFGWVVHGGDEYESGSSCMYMREVNDYEKLYSLDVLGVEDRGENDQLDVLRDFKEGVVRRHDGRYEVGFPWIPGVTLTNTNEALSRKRLENVERKLSRDKKLKGEYGGIIEEQLRAGVIEEAPKIPSGNRVFYMPHKPIVKRSAVTTKVRMVFNASAKPQPLTYSIIDCMFTGPPLQPLLWDIMVRVRMSASLLLRDIEKAFLQIGVKEEDRDAVRFLFNIKGIEKHLRFTRVPFGVEASPFLLGATLQHHFEQEGSEFEETVRALKENTYVDNLMQTGGNVEKLVRFKEESTAILESARFPVHKWESNVKVLETCCAAAVAVVEHEAGVTKGILTSKSRISKRSTSIARLELVSGHMAVNMAKNLSTALQRWPIQTINIWMDSMVALYWITNPGRGWKMFVSNRVKKIAETAGPINITWKYCPSELNLADLGSRGATIVKMERGNWFAGPDWLLDKRWWPEQPRLNNTKETDEEIIMDIERNLNNRPLTYVEAVREEEAVLTPNMILWRRDVYAVEDTEGSDAEKLTRMAKRLENAKNNAWKRWKREFVHSLMESHRLNKVKGTIPQVGEIVLIIGDEKNRREWKKGKVVGLIKGKDDVVRGVTLLHKGQ</sequence>
<feature type="domain" description="CCHC-type" evidence="2">
    <location>
        <begin position="355"/>
        <end position="370"/>
    </location>
</feature>
<dbReference type="PROSITE" id="PS50158">
    <property type="entry name" value="ZF_CCHC"/>
    <property type="match status" value="1"/>
</dbReference>
<keyword evidence="1" id="KW-0862">Zinc</keyword>
<keyword evidence="1" id="KW-0863">Zinc-finger</keyword>
<dbReference type="PANTHER" id="PTHR47331:SF1">
    <property type="entry name" value="GAG-LIKE PROTEIN"/>
    <property type="match status" value="1"/>
</dbReference>
<dbReference type="Pfam" id="PF03564">
    <property type="entry name" value="DUF1759"/>
    <property type="match status" value="1"/>
</dbReference>
<dbReference type="InterPro" id="IPR001878">
    <property type="entry name" value="Znf_CCHC"/>
</dbReference>
<dbReference type="PANTHER" id="PTHR47331">
    <property type="entry name" value="PHD-TYPE DOMAIN-CONTAINING PROTEIN"/>
    <property type="match status" value="1"/>
</dbReference>
<evidence type="ECO:0000313" key="4">
    <source>
        <dbReference type="Proteomes" id="UP000225706"/>
    </source>
</evidence>
<dbReference type="InterPro" id="IPR043502">
    <property type="entry name" value="DNA/RNA_pol_sf"/>
</dbReference>
<comment type="caution">
    <text evidence="3">The sequence shown here is derived from an EMBL/GenBank/DDBJ whole genome shotgun (WGS) entry which is preliminary data.</text>
</comment>
<dbReference type="Gene3D" id="3.10.10.10">
    <property type="entry name" value="HIV Type 1 Reverse Transcriptase, subunit A, domain 1"/>
    <property type="match status" value="1"/>
</dbReference>
<dbReference type="Gene3D" id="3.30.70.270">
    <property type="match status" value="1"/>
</dbReference>
<dbReference type="InterPro" id="IPR008042">
    <property type="entry name" value="Retrotrans_Pao"/>
</dbReference>
<accession>A0A2B4S542</accession>
<dbReference type="Pfam" id="PF18701">
    <property type="entry name" value="DUF5641"/>
    <property type="match status" value="1"/>
</dbReference>
<dbReference type="InterPro" id="IPR005312">
    <property type="entry name" value="DUF1759"/>
</dbReference>
<proteinExistence type="predicted"/>
<dbReference type="AlphaFoldDB" id="A0A2B4S542"/>
<evidence type="ECO:0000256" key="1">
    <source>
        <dbReference type="PROSITE-ProRule" id="PRU00047"/>
    </source>
</evidence>
<dbReference type="SMART" id="SM00343">
    <property type="entry name" value="ZnF_C2HC"/>
    <property type="match status" value="2"/>
</dbReference>
<reference evidence="4" key="1">
    <citation type="journal article" date="2017" name="bioRxiv">
        <title>Comparative analysis of the genomes of Stylophora pistillata and Acropora digitifera provides evidence for extensive differences between species of corals.</title>
        <authorList>
            <person name="Voolstra C.R."/>
            <person name="Li Y."/>
            <person name="Liew Y.J."/>
            <person name="Baumgarten S."/>
            <person name="Zoccola D."/>
            <person name="Flot J.-F."/>
            <person name="Tambutte S."/>
            <person name="Allemand D."/>
            <person name="Aranda M."/>
        </authorList>
    </citation>
    <scope>NUCLEOTIDE SEQUENCE [LARGE SCALE GENOMIC DNA]</scope>
</reference>
<dbReference type="OrthoDB" id="5985515at2759"/>
<evidence type="ECO:0000259" key="2">
    <source>
        <dbReference type="PROSITE" id="PS50158"/>
    </source>
</evidence>
<protein>
    <recommendedName>
        <fullName evidence="2">CCHC-type domain-containing protein</fullName>
    </recommendedName>
</protein>
<keyword evidence="1" id="KW-0479">Metal-binding</keyword>
<dbReference type="InterPro" id="IPR043128">
    <property type="entry name" value="Rev_trsase/Diguanyl_cyclase"/>
</dbReference>
<dbReference type="Proteomes" id="UP000225706">
    <property type="component" value="Unassembled WGS sequence"/>
</dbReference>
<keyword evidence="4" id="KW-1185">Reference proteome</keyword>
<evidence type="ECO:0000313" key="3">
    <source>
        <dbReference type="EMBL" id="PFX23717.1"/>
    </source>
</evidence>
<dbReference type="GO" id="GO:0008270">
    <property type="term" value="F:zinc ion binding"/>
    <property type="evidence" value="ECO:0007669"/>
    <property type="project" value="UniProtKB-KW"/>
</dbReference>
<organism evidence="3 4">
    <name type="scientific">Stylophora pistillata</name>
    <name type="common">Smooth cauliflower coral</name>
    <dbReference type="NCBI Taxonomy" id="50429"/>
    <lineage>
        <taxon>Eukaryota</taxon>
        <taxon>Metazoa</taxon>
        <taxon>Cnidaria</taxon>
        <taxon>Anthozoa</taxon>
        <taxon>Hexacorallia</taxon>
        <taxon>Scleractinia</taxon>
        <taxon>Astrocoeniina</taxon>
        <taxon>Pocilloporidae</taxon>
        <taxon>Stylophora</taxon>
    </lineage>
</organism>
<dbReference type="SUPFAM" id="SSF56672">
    <property type="entry name" value="DNA/RNA polymerases"/>
    <property type="match status" value="1"/>
</dbReference>
<dbReference type="EMBL" id="LSMT01000199">
    <property type="protein sequence ID" value="PFX23717.1"/>
    <property type="molecule type" value="Genomic_DNA"/>
</dbReference>
<gene>
    <name evidence="3" type="ORF">AWC38_SpisGene11735</name>
</gene>
<dbReference type="InterPro" id="IPR040676">
    <property type="entry name" value="DUF5641"/>
</dbReference>
<name>A0A2B4S542_STYPI</name>